<keyword evidence="1" id="KW-0614">Plasmid</keyword>
<dbReference type="OrthoDB" id="9863404at2"/>
<proteinExistence type="predicted"/>
<gene>
    <name evidence="1" type="ORF">GQA94_23160</name>
</gene>
<dbReference type="Proteomes" id="UP000438983">
    <property type="component" value="Plasmid p1_PM101005"/>
</dbReference>
<geneLocation type="plasmid" evidence="2">
    <name>p1_pm101005</name>
</geneLocation>
<sequence>MNEVSTNERSKQLSEMRKYLWEINDSTTNGPREEAIRSKALIVVGGIYILVLFLVITLNVEQWGLPSWVNGIKLLILFCYILAGINLSNFTAPIENWCVKTCNSKGWFQGPTWSDLLREAFNRYLPLNKEAYEALKTDSDNGRLSAGRIREWLDEEQVAVIAAQVMDARNDSSQVQLFDSKA</sequence>
<reference evidence="1 2" key="1">
    <citation type="submission" date="2019-12" db="EMBL/GenBank/DDBJ databases">
        <title>Complete genome sequence of Pseudomonas stutzeri.</title>
        <authorList>
            <person name="Lim S.R."/>
            <person name="Kim J.H."/>
        </authorList>
    </citation>
    <scope>NUCLEOTIDE SEQUENCE [LARGE SCALE GENOMIC DNA]</scope>
    <source>
        <strain evidence="1 2">PM101005</strain>
        <plasmid evidence="2">p1_pm101005</plasmid>
    </source>
</reference>
<dbReference type="AlphaFoldDB" id="A0A165SR75"/>
<protein>
    <submittedName>
        <fullName evidence="1">Uncharacterized protein</fullName>
    </submittedName>
</protein>
<organism evidence="1 2">
    <name type="scientific">Stutzerimonas stutzeri</name>
    <name type="common">Pseudomonas stutzeri</name>
    <dbReference type="NCBI Taxonomy" id="316"/>
    <lineage>
        <taxon>Bacteria</taxon>
        <taxon>Pseudomonadati</taxon>
        <taxon>Pseudomonadota</taxon>
        <taxon>Gammaproteobacteria</taxon>
        <taxon>Pseudomonadales</taxon>
        <taxon>Pseudomonadaceae</taxon>
        <taxon>Stutzerimonas</taxon>
    </lineage>
</organism>
<accession>A0A165SR75</accession>
<dbReference type="RefSeq" id="WP_063542748.1">
    <property type="nucleotide sequence ID" value="NZ_CP046903.1"/>
</dbReference>
<dbReference type="EMBL" id="CP046903">
    <property type="protein sequence ID" value="QGZ33008.1"/>
    <property type="molecule type" value="Genomic_DNA"/>
</dbReference>
<evidence type="ECO:0000313" key="2">
    <source>
        <dbReference type="Proteomes" id="UP000438983"/>
    </source>
</evidence>
<name>A0A165SR75_STUST</name>
<evidence type="ECO:0000313" key="1">
    <source>
        <dbReference type="EMBL" id="QGZ33008.1"/>
    </source>
</evidence>